<keyword evidence="2 5" id="KW-1133">Transmembrane helix</keyword>
<feature type="transmembrane region" description="Helical" evidence="5">
    <location>
        <begin position="265"/>
        <end position="284"/>
    </location>
</feature>
<dbReference type="CDD" id="cd17477">
    <property type="entry name" value="MFS_YcaD_like"/>
    <property type="match status" value="1"/>
</dbReference>
<reference evidence="8" key="1">
    <citation type="submission" date="2019-01" db="EMBL/GenBank/DDBJ databases">
        <title>Gri0909 isolated from a small marine red alga.</title>
        <authorList>
            <person name="Kim J."/>
            <person name="Jeong S.E."/>
            <person name="Jeon C.O."/>
        </authorList>
    </citation>
    <scope>NUCLEOTIDE SEQUENCE [LARGE SCALE GENOMIC DNA]</scope>
    <source>
        <strain evidence="8">Gri0909</strain>
    </source>
</reference>
<evidence type="ECO:0000256" key="4">
    <source>
        <dbReference type="SAM" id="MobiDB-lite"/>
    </source>
</evidence>
<dbReference type="AlphaFoldDB" id="A0A437QNB1"/>
<dbReference type="PANTHER" id="PTHR23521:SF3">
    <property type="entry name" value="MFS TRANSPORTER"/>
    <property type="match status" value="1"/>
</dbReference>
<dbReference type="RefSeq" id="WP_127765464.1">
    <property type="nucleotide sequence ID" value="NZ_SADE01000002.1"/>
</dbReference>
<feature type="transmembrane region" description="Helical" evidence="5">
    <location>
        <begin position="157"/>
        <end position="178"/>
    </location>
</feature>
<feature type="transmembrane region" description="Helical" evidence="5">
    <location>
        <begin position="322"/>
        <end position="348"/>
    </location>
</feature>
<keyword evidence="3 5" id="KW-0472">Membrane</keyword>
<evidence type="ECO:0000259" key="6">
    <source>
        <dbReference type="PROSITE" id="PS50850"/>
    </source>
</evidence>
<sequence>MTATVAPIAALLFSVALLLMGNGLQGTLLPVRANIEAFSQLDIGVMGSVYFLGFAIGCYFGPYLVRRVGHIRVFTAMVAIASSVVLGHSLIIESTTWWIMRGLTGMCFAVLYLVIESWLNAKATNENRGLIFSIYTIINLTVITVGQMLLITDSPQAFTLFALASVLISLAAVPVALTTAPAPPPVATVKIRLFRLYKLSPVGVIACLAVGLANGAFWSLAPVFAQEYLGGVENIAIFMSVVVIAGAIGQWPLGWLSDKVDRRKVIITSTIGAALAGGALTFLAPAFQTALMPLAFAFGFFALPLYALSVAHMNDFVGAEDYVEAAGGLLLVFAAGAVLGPIFASIVIEQSGLAYLFLYTAVIHVLTGSFAFYRMFKRHRAPDEEQVAFADSLRFAQTVGNIEELTPEPDADTPPDGYAASAQPPAGTIETVDAIEERGPRDG</sequence>
<dbReference type="GO" id="GO:0005886">
    <property type="term" value="C:plasma membrane"/>
    <property type="evidence" value="ECO:0007669"/>
    <property type="project" value="TreeGrafter"/>
</dbReference>
<feature type="transmembrane region" description="Helical" evidence="5">
    <location>
        <begin position="290"/>
        <end position="310"/>
    </location>
</feature>
<evidence type="ECO:0000256" key="2">
    <source>
        <dbReference type="ARBA" id="ARBA00022989"/>
    </source>
</evidence>
<dbReference type="InterPro" id="IPR047200">
    <property type="entry name" value="MFS_YcaD-like"/>
</dbReference>
<evidence type="ECO:0000256" key="3">
    <source>
        <dbReference type="ARBA" id="ARBA00023136"/>
    </source>
</evidence>
<feature type="region of interest" description="Disordered" evidence="4">
    <location>
        <begin position="404"/>
        <end position="443"/>
    </location>
</feature>
<feature type="transmembrane region" description="Helical" evidence="5">
    <location>
        <begin position="73"/>
        <end position="92"/>
    </location>
</feature>
<keyword evidence="8" id="KW-1185">Reference proteome</keyword>
<feature type="transmembrane region" description="Helical" evidence="5">
    <location>
        <begin position="98"/>
        <end position="118"/>
    </location>
</feature>
<dbReference type="InterPro" id="IPR036259">
    <property type="entry name" value="MFS_trans_sf"/>
</dbReference>
<comment type="caution">
    <text evidence="7">The sequence shown here is derived from an EMBL/GenBank/DDBJ whole genome shotgun (WGS) entry which is preliminary data.</text>
</comment>
<feature type="domain" description="Major facilitator superfamily (MFS) profile" evidence="6">
    <location>
        <begin position="2"/>
        <end position="379"/>
    </location>
</feature>
<keyword evidence="1 5" id="KW-0812">Transmembrane</keyword>
<dbReference type="SUPFAM" id="SSF103473">
    <property type="entry name" value="MFS general substrate transporter"/>
    <property type="match status" value="1"/>
</dbReference>
<organism evidence="7 8">
    <name type="scientific">Hwanghaeella grinnelliae</name>
    <dbReference type="NCBI Taxonomy" id="2500179"/>
    <lineage>
        <taxon>Bacteria</taxon>
        <taxon>Pseudomonadati</taxon>
        <taxon>Pseudomonadota</taxon>
        <taxon>Alphaproteobacteria</taxon>
        <taxon>Rhodospirillales</taxon>
        <taxon>Rhodospirillaceae</taxon>
        <taxon>Hwanghaeella</taxon>
    </lineage>
</organism>
<dbReference type="Gene3D" id="1.20.1250.20">
    <property type="entry name" value="MFS general substrate transporter like domains"/>
    <property type="match status" value="2"/>
</dbReference>
<evidence type="ECO:0000256" key="5">
    <source>
        <dbReference type="SAM" id="Phobius"/>
    </source>
</evidence>
<dbReference type="PANTHER" id="PTHR23521">
    <property type="entry name" value="TRANSPORTER MFS SUPERFAMILY"/>
    <property type="match status" value="1"/>
</dbReference>
<dbReference type="Pfam" id="PF07690">
    <property type="entry name" value="MFS_1"/>
    <property type="match status" value="1"/>
</dbReference>
<proteinExistence type="predicted"/>
<evidence type="ECO:0000313" key="8">
    <source>
        <dbReference type="Proteomes" id="UP000287447"/>
    </source>
</evidence>
<evidence type="ECO:0000313" key="7">
    <source>
        <dbReference type="EMBL" id="RVU35987.1"/>
    </source>
</evidence>
<name>A0A437QNB1_9PROT</name>
<dbReference type="InterPro" id="IPR020846">
    <property type="entry name" value="MFS_dom"/>
</dbReference>
<dbReference type="EMBL" id="SADE01000002">
    <property type="protein sequence ID" value="RVU35987.1"/>
    <property type="molecule type" value="Genomic_DNA"/>
</dbReference>
<accession>A0A437QNB1</accession>
<dbReference type="PROSITE" id="PS50850">
    <property type="entry name" value="MFS"/>
    <property type="match status" value="1"/>
</dbReference>
<dbReference type="GO" id="GO:0022857">
    <property type="term" value="F:transmembrane transporter activity"/>
    <property type="evidence" value="ECO:0007669"/>
    <property type="project" value="InterPro"/>
</dbReference>
<feature type="transmembrane region" description="Helical" evidence="5">
    <location>
        <begin position="235"/>
        <end position="253"/>
    </location>
</feature>
<dbReference type="OrthoDB" id="9810614at2"/>
<evidence type="ECO:0000256" key="1">
    <source>
        <dbReference type="ARBA" id="ARBA00022692"/>
    </source>
</evidence>
<dbReference type="Proteomes" id="UP000287447">
    <property type="component" value="Unassembled WGS sequence"/>
</dbReference>
<feature type="transmembrane region" description="Helical" evidence="5">
    <location>
        <begin position="199"/>
        <end position="220"/>
    </location>
</feature>
<feature type="transmembrane region" description="Helical" evidence="5">
    <location>
        <begin position="130"/>
        <end position="151"/>
    </location>
</feature>
<feature type="transmembrane region" description="Helical" evidence="5">
    <location>
        <begin position="354"/>
        <end position="373"/>
    </location>
</feature>
<feature type="transmembrane region" description="Helical" evidence="5">
    <location>
        <begin position="43"/>
        <end position="61"/>
    </location>
</feature>
<protein>
    <submittedName>
        <fullName evidence="7">MFS transporter</fullName>
    </submittedName>
</protein>
<dbReference type="InterPro" id="IPR011701">
    <property type="entry name" value="MFS"/>
</dbReference>
<gene>
    <name evidence="7" type="ORF">EOI86_12115</name>
</gene>